<dbReference type="GO" id="GO:0045145">
    <property type="term" value="F:single-stranded DNA 5'-3' DNA exonuclease activity"/>
    <property type="evidence" value="ECO:0007669"/>
    <property type="project" value="InterPro"/>
</dbReference>
<keyword evidence="4" id="KW-1185">Reference proteome</keyword>
<feature type="compositionally biased region" description="Acidic residues" evidence="2">
    <location>
        <begin position="673"/>
        <end position="682"/>
    </location>
</feature>
<evidence type="ECO:0000256" key="1">
    <source>
        <dbReference type="ARBA" id="ARBA00009797"/>
    </source>
</evidence>
<dbReference type="Proteomes" id="UP000249464">
    <property type="component" value="Unassembled WGS sequence"/>
</dbReference>
<feature type="region of interest" description="Disordered" evidence="2">
    <location>
        <begin position="265"/>
        <end position="344"/>
    </location>
</feature>
<feature type="compositionally biased region" description="Basic and acidic residues" evidence="2">
    <location>
        <begin position="294"/>
        <end position="307"/>
    </location>
</feature>
<organism evidence="3 4">
    <name type="scientific">Microbotryum silenes-dioicae</name>
    <dbReference type="NCBI Taxonomy" id="796604"/>
    <lineage>
        <taxon>Eukaryota</taxon>
        <taxon>Fungi</taxon>
        <taxon>Dikarya</taxon>
        <taxon>Basidiomycota</taxon>
        <taxon>Pucciniomycotina</taxon>
        <taxon>Microbotryomycetes</taxon>
        <taxon>Microbotryales</taxon>
        <taxon>Microbotryaceae</taxon>
        <taxon>Microbotryum</taxon>
    </lineage>
</organism>
<dbReference type="AlphaFoldDB" id="A0A2X0MDK6"/>
<dbReference type="InterPro" id="IPR019190">
    <property type="entry name" value="EXOV"/>
</dbReference>
<dbReference type="Pfam" id="PF09810">
    <property type="entry name" value="Exo5"/>
    <property type="match status" value="3"/>
</dbReference>
<dbReference type="PANTHER" id="PTHR14464:SF4">
    <property type="entry name" value="EXONUCLEASE V"/>
    <property type="match status" value="1"/>
</dbReference>
<dbReference type="GO" id="GO:0005739">
    <property type="term" value="C:mitochondrion"/>
    <property type="evidence" value="ECO:0007669"/>
    <property type="project" value="TreeGrafter"/>
</dbReference>
<protein>
    <submittedName>
        <fullName evidence="3">BQ5605_C009g05494 protein</fullName>
    </submittedName>
</protein>
<feature type="compositionally biased region" description="Pro residues" evidence="2">
    <location>
        <begin position="320"/>
        <end position="336"/>
    </location>
</feature>
<dbReference type="GO" id="GO:0036297">
    <property type="term" value="P:interstrand cross-link repair"/>
    <property type="evidence" value="ECO:0007669"/>
    <property type="project" value="TreeGrafter"/>
</dbReference>
<dbReference type="PANTHER" id="PTHR14464">
    <property type="entry name" value="EXONUCLEASE V"/>
    <property type="match status" value="1"/>
</dbReference>
<gene>
    <name evidence="3" type="primary">BQ5605_C009g05494</name>
    <name evidence="3" type="ORF">BQ5605_C009G05494</name>
</gene>
<proteinExistence type="inferred from homology"/>
<sequence length="764" mass="85596">MFQDGHNDNVTNMINETQDARMDAISDYGDELAWDDEVVASQLDVIESSIGAAPLDATQPTPTPPRDMPTVEIQVENTTDKIPLDPQVNIVIDQAYEQALAEAMDDLNGVHEASDARSLWERYRKRRGWGALSVTDLVAPSWCEYQHTYRLASKSYLPPLERPAEILSKLGATITIDRTRTVAREKILDGGKAVHLKIEKQVMGDVEPVKVDVAGKEEWWALRFLNTIVCLETLVQTGRTREIPVTGFVGEFLVSGVIDEVERREIKSKPAMSEPKTPSKPQIPSSIRTKKAGAKPEVDTSQRKIETFFKSPSSSSKTWPNPPVADPAMPSTPPAENPSSRWGYIMSDTKTRKTPTLPYESESKASRLQLMLYHRLLTSLLLKSTPRSENTPLDPSPSTRGDQAFDWSRLYAHLSLDPNVEFGQAFVRSIEPILGGLSIQEFRPRTLGEVVKGLQYFGEMMSPSNTGKGFLEDCLEINYVMREKGRRWGWKKRERVGRRRRDLKEEDDRVETAIRESLDGVTDTDQREALELERALEMSLEDREGTGVKGLGGIGAREESQVDTKHEVPIVSDVGMLDDTLALSMLEEASKSEDAMAMEVDQGTSIDSGTLGIRTVPLVEVEVGPRYNLRRGRNPSGTLVSEVVEKGKEMVISSLPSSPVPKFSNLTSSNPIEDQDEPDEHLDEGTTIGTHRFKNEPLELDAWLEHVMGYWNGTREAEGVDVRQTNRCRNCEFEDDCEWLKIKSEEALAASRQKRRKLEEGNSK</sequence>
<evidence type="ECO:0000256" key="2">
    <source>
        <dbReference type="SAM" id="MobiDB-lite"/>
    </source>
</evidence>
<evidence type="ECO:0000313" key="3">
    <source>
        <dbReference type="EMBL" id="SGY81369.1"/>
    </source>
</evidence>
<feature type="region of interest" description="Disordered" evidence="2">
    <location>
        <begin position="654"/>
        <end position="689"/>
    </location>
</feature>
<evidence type="ECO:0000313" key="4">
    <source>
        <dbReference type="Proteomes" id="UP000249464"/>
    </source>
</evidence>
<reference evidence="3 4" key="1">
    <citation type="submission" date="2016-11" db="EMBL/GenBank/DDBJ databases">
        <authorList>
            <person name="Jaros S."/>
            <person name="Januszkiewicz K."/>
            <person name="Wedrychowicz H."/>
        </authorList>
    </citation>
    <scope>NUCLEOTIDE SEQUENCE [LARGE SCALE GENOMIC DNA]</scope>
</reference>
<dbReference type="EMBL" id="FQNC01000049">
    <property type="protein sequence ID" value="SGY81369.1"/>
    <property type="molecule type" value="Genomic_DNA"/>
</dbReference>
<dbReference type="GO" id="GO:0005634">
    <property type="term" value="C:nucleus"/>
    <property type="evidence" value="ECO:0007669"/>
    <property type="project" value="TreeGrafter"/>
</dbReference>
<comment type="similarity">
    <text evidence="1">Belongs to the EXO5 family.</text>
</comment>
<accession>A0A2X0MDK6</accession>
<name>A0A2X0MDK6_9BASI</name>